<feature type="domain" description="Isochorismatase-like" evidence="8">
    <location>
        <begin position="8"/>
        <end position="198"/>
    </location>
</feature>
<organism evidence="9 10">
    <name type="scientific">Entomomonas moraniae</name>
    <dbReference type="NCBI Taxonomy" id="2213226"/>
    <lineage>
        <taxon>Bacteria</taxon>
        <taxon>Pseudomonadati</taxon>
        <taxon>Pseudomonadota</taxon>
        <taxon>Gammaproteobacteria</taxon>
        <taxon>Pseudomonadales</taxon>
        <taxon>Pseudomonadaceae</taxon>
        <taxon>Entomomonas</taxon>
    </lineage>
</organism>
<evidence type="ECO:0000259" key="8">
    <source>
        <dbReference type="Pfam" id="PF00857"/>
    </source>
</evidence>
<keyword evidence="3" id="KW-0479">Metal-binding</keyword>
<evidence type="ECO:0000256" key="3">
    <source>
        <dbReference type="ARBA" id="ARBA00022723"/>
    </source>
</evidence>
<dbReference type="AlphaFoldDB" id="A0A3Q9JHW8"/>
<keyword evidence="4" id="KW-0378">Hydrolase</keyword>
<dbReference type="GO" id="GO:0008936">
    <property type="term" value="F:nicotinamidase activity"/>
    <property type="evidence" value="ECO:0007669"/>
    <property type="project" value="UniProtKB-EC"/>
</dbReference>
<keyword evidence="10" id="KW-1185">Reference proteome</keyword>
<accession>A0A3Q9JHW8</accession>
<comment type="similarity">
    <text evidence="1">Belongs to the isochorismatase family.</text>
</comment>
<gene>
    <name evidence="9" type="ORF">DM558_03145</name>
</gene>
<dbReference type="InterPro" id="IPR000868">
    <property type="entry name" value="Isochorismatase-like_dom"/>
</dbReference>
<evidence type="ECO:0000256" key="2">
    <source>
        <dbReference type="ARBA" id="ARBA00022642"/>
    </source>
</evidence>
<name>A0A3Q9JHW8_9GAMM</name>
<reference evidence="10" key="1">
    <citation type="submission" date="2018-06" db="EMBL/GenBank/DDBJ databases">
        <title>Complete genome of Pseudomonas insecticola strain QZS01.</title>
        <authorList>
            <person name="Wang J."/>
            <person name="Su Q."/>
        </authorList>
    </citation>
    <scope>NUCLEOTIDE SEQUENCE [LARGE SCALE GENOMIC DNA]</scope>
    <source>
        <strain evidence="10">QZS01</strain>
    </source>
</reference>
<evidence type="ECO:0000313" key="10">
    <source>
        <dbReference type="Proteomes" id="UP000273143"/>
    </source>
</evidence>
<keyword evidence="2" id="KW-0662">Pyridine nucleotide biosynthesis</keyword>
<dbReference type="CDD" id="cd01011">
    <property type="entry name" value="nicotinamidase"/>
    <property type="match status" value="1"/>
</dbReference>
<evidence type="ECO:0000313" key="9">
    <source>
        <dbReference type="EMBL" id="AZS49836.1"/>
    </source>
</evidence>
<evidence type="ECO:0000256" key="5">
    <source>
        <dbReference type="ARBA" id="ARBA00037900"/>
    </source>
</evidence>
<protein>
    <recommendedName>
        <fullName evidence="6">nicotinamidase</fullName>
        <ecNumber evidence="6">3.5.1.19</ecNumber>
    </recommendedName>
    <alternativeName>
        <fullName evidence="7">Nicotinamide deamidase</fullName>
    </alternativeName>
</protein>
<evidence type="ECO:0000256" key="1">
    <source>
        <dbReference type="ARBA" id="ARBA00006336"/>
    </source>
</evidence>
<evidence type="ECO:0000256" key="4">
    <source>
        <dbReference type="ARBA" id="ARBA00022801"/>
    </source>
</evidence>
<comment type="pathway">
    <text evidence="5">Cofactor biosynthesis; nicotinate biosynthesis; nicotinate from nicotinamide: step 1/1.</text>
</comment>
<dbReference type="SUPFAM" id="SSF52499">
    <property type="entry name" value="Isochorismatase-like hydrolases"/>
    <property type="match status" value="1"/>
</dbReference>
<dbReference type="Pfam" id="PF00857">
    <property type="entry name" value="Isochorismatase"/>
    <property type="match status" value="1"/>
</dbReference>
<dbReference type="RefSeq" id="WP_127162011.1">
    <property type="nucleotide sequence ID" value="NZ_CP029822.1"/>
</dbReference>
<dbReference type="Gene3D" id="3.40.50.850">
    <property type="entry name" value="Isochorismatase-like"/>
    <property type="match status" value="1"/>
</dbReference>
<evidence type="ECO:0000256" key="7">
    <source>
        <dbReference type="ARBA" id="ARBA00043224"/>
    </source>
</evidence>
<sequence length="212" mass="23067">MRIASFDIDAQKGFTPLCPKELPVAGGDQIVTTLNEMAKRATIRVGSKDAHTPKAVWIVDKPDAMLQPLSYPNADLTWVAHCIAGTKGFELLDGLPAVNDYDFFVWKGIEPDMHPYGACYHDLNGKLSTGIIEFLKQKNIQCVLVGGLALDYCVKNTAIQLAKAGFQVIVLLEATRAIAESTKQSSIFEMQQSGVVICNDIAALDQLLIGDK</sequence>
<dbReference type="EC" id="3.5.1.19" evidence="6"/>
<dbReference type="EMBL" id="CP029822">
    <property type="protein sequence ID" value="AZS49836.1"/>
    <property type="molecule type" value="Genomic_DNA"/>
</dbReference>
<evidence type="ECO:0000256" key="6">
    <source>
        <dbReference type="ARBA" id="ARBA00039017"/>
    </source>
</evidence>
<dbReference type="InterPro" id="IPR052347">
    <property type="entry name" value="Isochorismatase_Nicotinamidase"/>
</dbReference>
<dbReference type="Proteomes" id="UP000273143">
    <property type="component" value="Chromosome"/>
</dbReference>
<dbReference type="PANTHER" id="PTHR11080">
    <property type="entry name" value="PYRAZINAMIDASE/NICOTINAMIDASE"/>
    <property type="match status" value="1"/>
</dbReference>
<dbReference type="PANTHER" id="PTHR11080:SF2">
    <property type="entry name" value="LD05707P"/>
    <property type="match status" value="1"/>
</dbReference>
<dbReference type="InterPro" id="IPR036380">
    <property type="entry name" value="Isochorismatase-like_sf"/>
</dbReference>
<dbReference type="GO" id="GO:0046872">
    <property type="term" value="F:metal ion binding"/>
    <property type="evidence" value="ECO:0007669"/>
    <property type="project" value="UniProtKB-KW"/>
</dbReference>
<dbReference type="KEGG" id="emo:DM558_03145"/>
<proteinExistence type="inferred from homology"/>
<dbReference type="GO" id="GO:0019363">
    <property type="term" value="P:pyridine nucleotide biosynthetic process"/>
    <property type="evidence" value="ECO:0007669"/>
    <property type="project" value="UniProtKB-KW"/>
</dbReference>